<accession>A0A2K3PZ38</accession>
<proteinExistence type="predicted"/>
<dbReference type="AlphaFoldDB" id="A0A2K3PZ38"/>
<organism evidence="2 3">
    <name type="scientific">Tolypocladium capitatum</name>
    <dbReference type="NCBI Taxonomy" id="45235"/>
    <lineage>
        <taxon>Eukaryota</taxon>
        <taxon>Fungi</taxon>
        <taxon>Dikarya</taxon>
        <taxon>Ascomycota</taxon>
        <taxon>Pezizomycotina</taxon>
        <taxon>Sordariomycetes</taxon>
        <taxon>Hypocreomycetidae</taxon>
        <taxon>Hypocreales</taxon>
        <taxon>Ophiocordycipitaceae</taxon>
        <taxon>Tolypocladium</taxon>
    </lineage>
</organism>
<evidence type="ECO:0000313" key="3">
    <source>
        <dbReference type="Proteomes" id="UP000236621"/>
    </source>
</evidence>
<protein>
    <submittedName>
        <fullName evidence="2">Uncharacterized protein</fullName>
    </submittedName>
</protein>
<keyword evidence="3" id="KW-1185">Reference proteome</keyword>
<feature type="region of interest" description="Disordered" evidence="1">
    <location>
        <begin position="1"/>
        <end position="21"/>
    </location>
</feature>
<sequence>MAHMKLAKIIPKGSSASEPERKRALFNAGDQKKTKRYMAPSKQHEAIPTARILLSARMSKWPFAVAHGLNECVARNPGYYSDSAAHERHVFEDGVQGQN</sequence>
<dbReference type="Proteomes" id="UP000236621">
    <property type="component" value="Unassembled WGS sequence"/>
</dbReference>
<comment type="caution">
    <text evidence="2">The sequence shown here is derived from an EMBL/GenBank/DDBJ whole genome shotgun (WGS) entry which is preliminary data.</text>
</comment>
<dbReference type="OrthoDB" id="10627349at2759"/>
<dbReference type="EMBL" id="NRSZ01001267">
    <property type="protein sequence ID" value="PNY20556.1"/>
    <property type="molecule type" value="Genomic_DNA"/>
</dbReference>
<evidence type="ECO:0000256" key="1">
    <source>
        <dbReference type="SAM" id="MobiDB-lite"/>
    </source>
</evidence>
<name>A0A2K3PZ38_9HYPO</name>
<reference evidence="2 3" key="1">
    <citation type="submission" date="2017-08" db="EMBL/GenBank/DDBJ databases">
        <title>Harnessing the power of phylogenomics to disentangle the directionality and signatures of interkingdom host jumping in the parasitic fungal genus Tolypocladium.</title>
        <authorList>
            <person name="Quandt C.A."/>
            <person name="Patterson W."/>
            <person name="Spatafora J.W."/>
        </authorList>
    </citation>
    <scope>NUCLEOTIDE SEQUENCE [LARGE SCALE GENOMIC DNA]</scope>
    <source>
        <strain evidence="2 3">CBS 113982</strain>
    </source>
</reference>
<gene>
    <name evidence="2" type="ORF">TCAP_07377</name>
</gene>
<evidence type="ECO:0000313" key="2">
    <source>
        <dbReference type="EMBL" id="PNY20556.1"/>
    </source>
</evidence>